<feature type="region of interest" description="Disordered" evidence="1">
    <location>
        <begin position="1"/>
        <end position="58"/>
    </location>
</feature>
<gene>
    <name evidence="2" type="ORF">PPACK8108_LOCUS23397</name>
</gene>
<comment type="caution">
    <text evidence="2">The sequence shown here is derived from an EMBL/GenBank/DDBJ whole genome shotgun (WGS) entry which is preliminary data.</text>
</comment>
<dbReference type="EMBL" id="CALTRL010005982">
    <property type="protein sequence ID" value="CAH7688429.1"/>
    <property type="molecule type" value="Genomic_DNA"/>
</dbReference>
<feature type="compositionally biased region" description="Acidic residues" evidence="1">
    <location>
        <begin position="49"/>
        <end position="58"/>
    </location>
</feature>
<evidence type="ECO:0000313" key="2">
    <source>
        <dbReference type="EMBL" id="CAH7688429.1"/>
    </source>
</evidence>
<name>A0AAV0BP59_PHAPC</name>
<evidence type="ECO:0000256" key="1">
    <source>
        <dbReference type="SAM" id="MobiDB-lite"/>
    </source>
</evidence>
<organism evidence="2 3">
    <name type="scientific">Phakopsora pachyrhizi</name>
    <name type="common">Asian soybean rust disease fungus</name>
    <dbReference type="NCBI Taxonomy" id="170000"/>
    <lineage>
        <taxon>Eukaryota</taxon>
        <taxon>Fungi</taxon>
        <taxon>Dikarya</taxon>
        <taxon>Basidiomycota</taxon>
        <taxon>Pucciniomycotina</taxon>
        <taxon>Pucciniomycetes</taxon>
        <taxon>Pucciniales</taxon>
        <taxon>Phakopsoraceae</taxon>
        <taxon>Phakopsora</taxon>
    </lineage>
</organism>
<evidence type="ECO:0000313" key="3">
    <source>
        <dbReference type="Proteomes" id="UP001153365"/>
    </source>
</evidence>
<protein>
    <submittedName>
        <fullName evidence="2">Uncharacterized protein</fullName>
    </submittedName>
</protein>
<feature type="compositionally biased region" description="Basic and acidic residues" evidence="1">
    <location>
        <begin position="38"/>
        <end position="48"/>
    </location>
</feature>
<reference evidence="2" key="1">
    <citation type="submission" date="2022-06" db="EMBL/GenBank/DDBJ databases">
        <authorList>
            <consortium name="SYNGENTA / RWTH Aachen University"/>
        </authorList>
    </citation>
    <scope>NUCLEOTIDE SEQUENCE</scope>
</reference>
<dbReference type="AlphaFoldDB" id="A0AAV0BP59"/>
<dbReference type="Proteomes" id="UP001153365">
    <property type="component" value="Unassembled WGS sequence"/>
</dbReference>
<accession>A0AAV0BP59</accession>
<sequence>MTAEMTQQPKQAILTFASNPSTSQAGPYSNSKNPLKTFNKESTGREESGEQEAEPGVELQDDLANQIQSVFLGDGLPPDIIIVFQSSSWSLLEHTNKSPLVN</sequence>
<keyword evidence="3" id="KW-1185">Reference proteome</keyword>
<proteinExistence type="predicted"/>
<feature type="compositionally biased region" description="Polar residues" evidence="1">
    <location>
        <begin position="1"/>
        <end position="36"/>
    </location>
</feature>